<evidence type="ECO:0000313" key="1">
    <source>
        <dbReference type="EMBL" id="QVM82960.1"/>
    </source>
</evidence>
<organism evidence="1 2">
    <name type="scientific">Novosphingobium decolorationis</name>
    <dbReference type="NCBI Taxonomy" id="2698673"/>
    <lineage>
        <taxon>Bacteria</taxon>
        <taxon>Pseudomonadati</taxon>
        <taxon>Pseudomonadota</taxon>
        <taxon>Alphaproteobacteria</taxon>
        <taxon>Sphingomonadales</taxon>
        <taxon>Sphingomonadaceae</taxon>
        <taxon>Novosphingobium</taxon>
    </lineage>
</organism>
<evidence type="ECO:0000313" key="2">
    <source>
        <dbReference type="Proteomes" id="UP000677126"/>
    </source>
</evidence>
<keyword evidence="2" id="KW-1185">Reference proteome</keyword>
<reference evidence="1 2" key="1">
    <citation type="journal article" date="2021" name="Int. J. Syst. Evol. Microbiol.">
        <title>Novosphingobium decolorationis sp. nov., an aniline blue-decolourizing bacterium isolated from East Pacific sediment.</title>
        <authorList>
            <person name="Chen X."/>
            <person name="Dong B."/>
            <person name="Chen T."/>
            <person name="Ren N."/>
            <person name="Wang J."/>
            <person name="Xu Y."/>
            <person name="Yang J."/>
            <person name="Zhu S."/>
            <person name="Chen J."/>
        </authorList>
    </citation>
    <scope>NUCLEOTIDE SEQUENCE [LARGE SCALE GENOMIC DNA]</scope>
    <source>
        <strain evidence="1 2">502str22</strain>
    </source>
</reference>
<dbReference type="RefSeq" id="WP_213502245.1">
    <property type="nucleotide sequence ID" value="NZ_CP054856.1"/>
</dbReference>
<dbReference type="Proteomes" id="UP000677126">
    <property type="component" value="Chromosome"/>
</dbReference>
<sequence>MAARADQVLRFGHTAEADRATPLWCERPFTPDGERSFLWLIAHHLRGATDHAAFGRGQLEVVRRKLVKTAALILAAIDRIDAELAEDERDQS</sequence>
<gene>
    <name evidence="1" type="ORF">HT578_03865</name>
</gene>
<protein>
    <submittedName>
        <fullName evidence="1">Uncharacterized protein</fullName>
    </submittedName>
</protein>
<proteinExistence type="predicted"/>
<dbReference type="EMBL" id="CP054856">
    <property type="protein sequence ID" value="QVM82960.1"/>
    <property type="molecule type" value="Genomic_DNA"/>
</dbReference>
<name>A0ABX8E246_9SPHN</name>
<accession>A0ABX8E246</accession>